<evidence type="ECO:0000256" key="2">
    <source>
        <dbReference type="ARBA" id="ARBA00022529"/>
    </source>
</evidence>
<dbReference type="PANTHER" id="PTHR33830">
    <property type="entry name" value="DEFENSIN-LIKE PROTEIN 184-RELATED"/>
    <property type="match status" value="1"/>
</dbReference>
<organism evidence="7 8">
    <name type="scientific">Arabidopsis thaliana</name>
    <name type="common">Mouse-ear cress</name>
    <dbReference type="NCBI Taxonomy" id="3702"/>
    <lineage>
        <taxon>Eukaryota</taxon>
        <taxon>Viridiplantae</taxon>
        <taxon>Streptophyta</taxon>
        <taxon>Embryophyta</taxon>
        <taxon>Tracheophyta</taxon>
        <taxon>Spermatophyta</taxon>
        <taxon>Magnoliopsida</taxon>
        <taxon>eudicotyledons</taxon>
        <taxon>Gunneridae</taxon>
        <taxon>Pentapetalae</taxon>
        <taxon>rosids</taxon>
        <taxon>malvids</taxon>
        <taxon>Brassicales</taxon>
        <taxon>Brassicaceae</taxon>
        <taxon>Camelineae</taxon>
        <taxon>Arabidopsis</taxon>
    </lineage>
</organism>
<keyword evidence="4" id="KW-0611">Plant defense</keyword>
<evidence type="ECO:0000256" key="4">
    <source>
        <dbReference type="ARBA" id="ARBA00022821"/>
    </source>
</evidence>
<reference evidence="7 8" key="1">
    <citation type="submission" date="2019-11" db="EMBL/GenBank/DDBJ databases">
        <authorList>
            <person name="Jiao W.-B."/>
            <person name="Schneeberger K."/>
        </authorList>
    </citation>
    <scope>NUCLEOTIDE SEQUENCE [LARGE SCALE GENOMIC DNA]</scope>
    <source>
        <strain evidence="8">cv. An-1</strain>
    </source>
</reference>
<dbReference type="EMBL" id="CACRSJ010000110">
    <property type="protein sequence ID" value="VYS69568.1"/>
    <property type="molecule type" value="Genomic_DNA"/>
</dbReference>
<keyword evidence="6" id="KW-0732">Signal</keyword>
<keyword evidence="2" id="KW-0929">Antimicrobial</keyword>
<accession>A0A654G919</accession>
<comment type="similarity">
    <text evidence="1">Belongs to the DEFL family.</text>
</comment>
<sequence length="79" mass="8855">MTKSIISAFFIILILGMMVNEIEGQQQQQQRCEEALTEIDCGAGNCNALCLQKRKGLGRCVQRTPCDKLKCMCYYPCSS</sequence>
<evidence type="ECO:0000256" key="3">
    <source>
        <dbReference type="ARBA" id="ARBA00022577"/>
    </source>
</evidence>
<dbReference type="Pfam" id="PF07333">
    <property type="entry name" value="SLR1-BP"/>
    <property type="match status" value="1"/>
</dbReference>
<dbReference type="GO" id="GO:0050832">
    <property type="term" value="P:defense response to fungus"/>
    <property type="evidence" value="ECO:0007669"/>
    <property type="project" value="UniProtKB-KW"/>
</dbReference>
<evidence type="ECO:0000256" key="1">
    <source>
        <dbReference type="ARBA" id="ARBA00006722"/>
    </source>
</evidence>
<gene>
    <name evidence="7" type="ORF">AN1_LOCUS24953</name>
</gene>
<keyword evidence="5" id="KW-1015">Disulfide bond</keyword>
<feature type="signal peptide" evidence="6">
    <location>
        <begin position="1"/>
        <end position="24"/>
    </location>
</feature>
<protein>
    <submittedName>
        <fullName evidence="7">Uncharacterized protein</fullName>
    </submittedName>
</protein>
<evidence type="ECO:0000256" key="5">
    <source>
        <dbReference type="ARBA" id="ARBA00023157"/>
    </source>
</evidence>
<dbReference type="PANTHER" id="PTHR33830:SF3">
    <property type="entry name" value="DEFENSIN-LIKE PROTEIN 127-RELATED"/>
    <property type="match status" value="1"/>
</dbReference>
<keyword evidence="3" id="KW-0295">Fungicide</keyword>
<dbReference type="ExpressionAtlas" id="A0A654G919">
    <property type="expression patterns" value="baseline and differential"/>
</dbReference>
<dbReference type="InterPro" id="IPR010851">
    <property type="entry name" value="DEFL"/>
</dbReference>
<name>A0A654G919_ARATH</name>
<feature type="chain" id="PRO_5025055285" evidence="6">
    <location>
        <begin position="25"/>
        <end position="79"/>
    </location>
</feature>
<evidence type="ECO:0000313" key="8">
    <source>
        <dbReference type="Proteomes" id="UP000426265"/>
    </source>
</evidence>
<evidence type="ECO:0000256" key="6">
    <source>
        <dbReference type="SAM" id="SignalP"/>
    </source>
</evidence>
<dbReference type="GO" id="GO:0031640">
    <property type="term" value="P:killing of cells of another organism"/>
    <property type="evidence" value="ECO:0007669"/>
    <property type="project" value="UniProtKB-KW"/>
</dbReference>
<dbReference type="AlphaFoldDB" id="A0A654G919"/>
<dbReference type="Proteomes" id="UP000426265">
    <property type="component" value="Unassembled WGS sequence"/>
</dbReference>
<proteinExistence type="inferred from homology"/>
<evidence type="ECO:0000313" key="7">
    <source>
        <dbReference type="EMBL" id="VYS69568.1"/>
    </source>
</evidence>